<dbReference type="AlphaFoldDB" id="A0A9D9EEF8"/>
<reference evidence="1" key="1">
    <citation type="submission" date="2020-10" db="EMBL/GenBank/DDBJ databases">
        <authorList>
            <person name="Gilroy R."/>
        </authorList>
    </citation>
    <scope>NUCLEOTIDE SEQUENCE</scope>
    <source>
        <strain evidence="1">D5-748</strain>
    </source>
</reference>
<sequence length="67" mass="7492">MSYLVEQVGINLEIIGNGTLIDEIFLKKVPKKFGGNKKVRIFAARFGKTESSSATMRQVFEAPVKEM</sequence>
<dbReference type="EMBL" id="JADIMO010000124">
    <property type="protein sequence ID" value="MBO8445948.1"/>
    <property type="molecule type" value="Genomic_DNA"/>
</dbReference>
<evidence type="ECO:0000313" key="2">
    <source>
        <dbReference type="Proteomes" id="UP000823619"/>
    </source>
</evidence>
<gene>
    <name evidence="1" type="ORF">IAC23_09725</name>
</gene>
<comment type="caution">
    <text evidence="1">The sequence shown here is derived from an EMBL/GenBank/DDBJ whole genome shotgun (WGS) entry which is preliminary data.</text>
</comment>
<protein>
    <submittedName>
        <fullName evidence="1">Uncharacterized protein</fullName>
    </submittedName>
</protein>
<accession>A0A9D9EEF8</accession>
<proteinExistence type="predicted"/>
<reference evidence="1" key="2">
    <citation type="journal article" date="2021" name="PeerJ">
        <title>Extensive microbial diversity within the chicken gut microbiome revealed by metagenomics and culture.</title>
        <authorList>
            <person name="Gilroy R."/>
            <person name="Ravi A."/>
            <person name="Getino M."/>
            <person name="Pursley I."/>
            <person name="Horton D.L."/>
            <person name="Alikhan N.F."/>
            <person name="Baker D."/>
            <person name="Gharbi K."/>
            <person name="Hall N."/>
            <person name="Watson M."/>
            <person name="Adriaenssens E.M."/>
            <person name="Foster-Nyarko E."/>
            <person name="Jarju S."/>
            <person name="Secka A."/>
            <person name="Antonio M."/>
            <person name="Oren A."/>
            <person name="Chaudhuri R.R."/>
            <person name="La Ragione R."/>
            <person name="Hildebrand F."/>
            <person name="Pallen M.J."/>
        </authorList>
    </citation>
    <scope>NUCLEOTIDE SEQUENCE</scope>
    <source>
        <strain evidence="1">D5-748</strain>
    </source>
</reference>
<evidence type="ECO:0000313" key="1">
    <source>
        <dbReference type="EMBL" id="MBO8445948.1"/>
    </source>
</evidence>
<organism evidence="1 2">
    <name type="scientific">Candidatus Cryptobacteroides merdavium</name>
    <dbReference type="NCBI Taxonomy" id="2840769"/>
    <lineage>
        <taxon>Bacteria</taxon>
        <taxon>Pseudomonadati</taxon>
        <taxon>Bacteroidota</taxon>
        <taxon>Bacteroidia</taxon>
        <taxon>Bacteroidales</taxon>
        <taxon>Candidatus Cryptobacteroides</taxon>
    </lineage>
</organism>
<name>A0A9D9EEF8_9BACT</name>
<dbReference type="Proteomes" id="UP000823619">
    <property type="component" value="Unassembled WGS sequence"/>
</dbReference>